<dbReference type="Proteomes" id="UP000828390">
    <property type="component" value="Unassembled WGS sequence"/>
</dbReference>
<name>A0A9D4F841_DREPO</name>
<evidence type="ECO:0000313" key="3">
    <source>
        <dbReference type="Proteomes" id="UP000828390"/>
    </source>
</evidence>
<reference evidence="2" key="1">
    <citation type="journal article" date="2019" name="bioRxiv">
        <title>The Genome of the Zebra Mussel, Dreissena polymorpha: A Resource for Invasive Species Research.</title>
        <authorList>
            <person name="McCartney M.A."/>
            <person name="Auch B."/>
            <person name="Kono T."/>
            <person name="Mallez S."/>
            <person name="Zhang Y."/>
            <person name="Obille A."/>
            <person name="Becker A."/>
            <person name="Abrahante J.E."/>
            <person name="Garbe J."/>
            <person name="Badalamenti J.P."/>
            <person name="Herman A."/>
            <person name="Mangelson H."/>
            <person name="Liachko I."/>
            <person name="Sullivan S."/>
            <person name="Sone E.D."/>
            <person name="Koren S."/>
            <person name="Silverstein K.A.T."/>
            <person name="Beckman K.B."/>
            <person name="Gohl D.M."/>
        </authorList>
    </citation>
    <scope>NUCLEOTIDE SEQUENCE</scope>
    <source>
        <strain evidence="2">Duluth1</strain>
        <tissue evidence="2">Whole animal</tissue>
    </source>
</reference>
<evidence type="ECO:0000313" key="2">
    <source>
        <dbReference type="EMBL" id="KAH3794035.1"/>
    </source>
</evidence>
<keyword evidence="3" id="KW-1185">Reference proteome</keyword>
<evidence type="ECO:0000256" key="1">
    <source>
        <dbReference type="SAM" id="MobiDB-lite"/>
    </source>
</evidence>
<dbReference type="EMBL" id="JAIWYP010000007">
    <property type="protein sequence ID" value="KAH3794035.1"/>
    <property type="molecule type" value="Genomic_DNA"/>
</dbReference>
<proteinExistence type="predicted"/>
<accession>A0A9D4F841</accession>
<comment type="caution">
    <text evidence="2">The sequence shown here is derived from an EMBL/GenBank/DDBJ whole genome shotgun (WGS) entry which is preliminary data.</text>
</comment>
<sequence>MASKTLQFKGKILIPTSSSSICLTTALRSCPSSSSSSFSSFSSHVDSWSSTYSSEEGAI</sequence>
<gene>
    <name evidence="2" type="ORF">DPMN_147564</name>
</gene>
<reference evidence="2" key="2">
    <citation type="submission" date="2020-11" db="EMBL/GenBank/DDBJ databases">
        <authorList>
            <person name="McCartney M.A."/>
            <person name="Auch B."/>
            <person name="Kono T."/>
            <person name="Mallez S."/>
            <person name="Becker A."/>
            <person name="Gohl D.M."/>
            <person name="Silverstein K.A.T."/>
            <person name="Koren S."/>
            <person name="Bechman K.B."/>
            <person name="Herman A."/>
            <person name="Abrahante J.E."/>
            <person name="Garbe J."/>
        </authorList>
    </citation>
    <scope>NUCLEOTIDE SEQUENCE</scope>
    <source>
        <strain evidence="2">Duluth1</strain>
        <tissue evidence="2">Whole animal</tissue>
    </source>
</reference>
<organism evidence="2 3">
    <name type="scientific">Dreissena polymorpha</name>
    <name type="common">Zebra mussel</name>
    <name type="synonym">Mytilus polymorpha</name>
    <dbReference type="NCBI Taxonomy" id="45954"/>
    <lineage>
        <taxon>Eukaryota</taxon>
        <taxon>Metazoa</taxon>
        <taxon>Spiralia</taxon>
        <taxon>Lophotrochozoa</taxon>
        <taxon>Mollusca</taxon>
        <taxon>Bivalvia</taxon>
        <taxon>Autobranchia</taxon>
        <taxon>Heteroconchia</taxon>
        <taxon>Euheterodonta</taxon>
        <taxon>Imparidentia</taxon>
        <taxon>Neoheterodontei</taxon>
        <taxon>Myida</taxon>
        <taxon>Dreissenoidea</taxon>
        <taxon>Dreissenidae</taxon>
        <taxon>Dreissena</taxon>
    </lineage>
</organism>
<feature type="compositionally biased region" description="Low complexity" evidence="1">
    <location>
        <begin position="31"/>
        <end position="50"/>
    </location>
</feature>
<protein>
    <submittedName>
        <fullName evidence="2">Uncharacterized protein</fullName>
    </submittedName>
</protein>
<feature type="region of interest" description="Disordered" evidence="1">
    <location>
        <begin position="31"/>
        <end position="59"/>
    </location>
</feature>
<dbReference type="AlphaFoldDB" id="A0A9D4F841"/>